<protein>
    <submittedName>
        <fullName evidence="9">Choline-glycine betaine transporter</fullName>
    </submittedName>
</protein>
<evidence type="ECO:0000256" key="8">
    <source>
        <dbReference type="SAM" id="Phobius"/>
    </source>
</evidence>
<feature type="transmembrane region" description="Helical" evidence="8">
    <location>
        <begin position="51"/>
        <end position="69"/>
    </location>
</feature>
<comment type="caution">
    <text evidence="9">The sequence shown here is derived from an EMBL/GenBank/DDBJ whole genome shotgun (WGS) entry which is preliminary data.</text>
</comment>
<comment type="similarity">
    <text evidence="2">Belongs to the BCCT transporter (TC 2.A.15) family.</text>
</comment>
<keyword evidence="5 8" id="KW-0812">Transmembrane</keyword>
<reference evidence="9" key="1">
    <citation type="submission" date="2020-08" db="EMBL/GenBank/DDBJ databases">
        <title>Functional genomics of gut bacteria from endangered species of beetles.</title>
        <authorList>
            <person name="Carlos-Shanley C."/>
        </authorList>
    </citation>
    <scope>NUCLEOTIDE SEQUENCE [LARGE SCALE GENOMIC DNA]</scope>
    <source>
        <strain evidence="9">S00060</strain>
    </source>
</reference>
<evidence type="ECO:0000256" key="1">
    <source>
        <dbReference type="ARBA" id="ARBA00004651"/>
    </source>
</evidence>
<dbReference type="GO" id="GO:0022857">
    <property type="term" value="F:transmembrane transporter activity"/>
    <property type="evidence" value="ECO:0007669"/>
    <property type="project" value="InterPro"/>
</dbReference>
<organism evidence="9 10">
    <name type="scientific">Priestia aryabhattai</name>
    <name type="common">Bacillus aryabhattai</name>
    <dbReference type="NCBI Taxonomy" id="412384"/>
    <lineage>
        <taxon>Bacteria</taxon>
        <taxon>Bacillati</taxon>
        <taxon>Bacillota</taxon>
        <taxon>Bacilli</taxon>
        <taxon>Bacillales</taxon>
        <taxon>Bacillaceae</taxon>
        <taxon>Priestia</taxon>
    </lineage>
</organism>
<evidence type="ECO:0000256" key="2">
    <source>
        <dbReference type="ARBA" id="ARBA00005658"/>
    </source>
</evidence>
<evidence type="ECO:0000313" key="9">
    <source>
        <dbReference type="EMBL" id="MBA9039609.1"/>
    </source>
</evidence>
<dbReference type="GO" id="GO:0005886">
    <property type="term" value="C:plasma membrane"/>
    <property type="evidence" value="ECO:0007669"/>
    <property type="project" value="UniProtKB-SubCell"/>
</dbReference>
<keyword evidence="4" id="KW-1003">Cell membrane</keyword>
<sequence length="102" mass="11332">MKKLTPVFIISVIIAAVFIVWGVIPESVLGSAALTPVTSAIHSFIIEKFGWYYLLAATLFLVFTLYLIFSKYGNIKLGKPDEKPQYGYVSWFAMLFSAGMGI</sequence>
<dbReference type="InterPro" id="IPR000060">
    <property type="entry name" value="BCCT_transptr"/>
</dbReference>
<dbReference type="EMBL" id="JACJHT010000002">
    <property type="protein sequence ID" value="MBA9039609.1"/>
    <property type="molecule type" value="Genomic_DNA"/>
</dbReference>
<keyword evidence="3" id="KW-0813">Transport</keyword>
<evidence type="ECO:0000256" key="3">
    <source>
        <dbReference type="ARBA" id="ARBA00022448"/>
    </source>
</evidence>
<keyword evidence="7 8" id="KW-0472">Membrane</keyword>
<dbReference type="Pfam" id="PF02028">
    <property type="entry name" value="BCCT"/>
    <property type="match status" value="1"/>
</dbReference>
<dbReference type="Proteomes" id="UP000543174">
    <property type="component" value="Unassembled WGS sequence"/>
</dbReference>
<evidence type="ECO:0000256" key="5">
    <source>
        <dbReference type="ARBA" id="ARBA00022692"/>
    </source>
</evidence>
<evidence type="ECO:0000256" key="6">
    <source>
        <dbReference type="ARBA" id="ARBA00022989"/>
    </source>
</evidence>
<name>A0A7W3NB12_PRIAR</name>
<evidence type="ECO:0000256" key="4">
    <source>
        <dbReference type="ARBA" id="ARBA00022475"/>
    </source>
</evidence>
<accession>A0A7W3NB12</accession>
<dbReference type="PANTHER" id="PTHR30047:SF7">
    <property type="entry name" value="HIGH-AFFINITY CHOLINE TRANSPORT PROTEIN"/>
    <property type="match status" value="1"/>
</dbReference>
<gene>
    <name evidence="9" type="ORF">HNP21_002716</name>
</gene>
<proteinExistence type="inferred from homology"/>
<feature type="transmembrane region" description="Helical" evidence="8">
    <location>
        <begin position="7"/>
        <end position="24"/>
    </location>
</feature>
<dbReference type="PANTHER" id="PTHR30047">
    <property type="entry name" value="HIGH-AFFINITY CHOLINE TRANSPORT PROTEIN-RELATED"/>
    <property type="match status" value="1"/>
</dbReference>
<evidence type="ECO:0000313" key="10">
    <source>
        <dbReference type="Proteomes" id="UP000543174"/>
    </source>
</evidence>
<dbReference type="AlphaFoldDB" id="A0A7W3NB12"/>
<keyword evidence="6 8" id="KW-1133">Transmembrane helix</keyword>
<keyword evidence="10" id="KW-1185">Reference proteome</keyword>
<evidence type="ECO:0000256" key="7">
    <source>
        <dbReference type="ARBA" id="ARBA00023136"/>
    </source>
</evidence>
<comment type="subcellular location">
    <subcellularLocation>
        <location evidence="1">Cell membrane</location>
        <topology evidence="1">Multi-pass membrane protein</topology>
    </subcellularLocation>
</comment>